<dbReference type="AlphaFoldDB" id="A0A656KPV2"/>
<dbReference type="EMBL" id="KE375032">
    <property type="protein sequence ID" value="EPQ65217.1"/>
    <property type="molecule type" value="Genomic_DNA"/>
</dbReference>
<sequence>MHRNKLLATAISKDSLIVLETIHQMGHANNKIQSNRHLQNLAKRYKTPIKESFMNHSMRNYSNSSSKPTLLNPNHKSYINNARAFISRSIVTKYSCLKSISELVQQETAQKEQDKFRESRKDKIKCNLINKKQIIGSGSSNESKIKHARWGFSKKLKIDRNVSKIQNQPLSQINKAT</sequence>
<reference evidence="2" key="1">
    <citation type="journal article" date="2013" name="Nat. Genet.">
        <title>The wheat powdery mildew genome shows the unique evolution of an obligate biotroph.</title>
        <authorList>
            <person name="Wicker T."/>
            <person name="Oberhaensli S."/>
            <person name="Parlange F."/>
            <person name="Buchmann J.P."/>
            <person name="Shatalina M."/>
            <person name="Roffler S."/>
            <person name="Ben-David R."/>
            <person name="Dolezel J."/>
            <person name="Simkova H."/>
            <person name="Schulze-Lefert P."/>
            <person name="Spanu P.D."/>
            <person name="Bruggmann R."/>
            <person name="Amselem J."/>
            <person name="Quesneville H."/>
            <person name="Ver Loren van Themaat E."/>
            <person name="Paape T."/>
            <person name="Shimizu K.K."/>
            <person name="Keller B."/>
        </authorList>
    </citation>
    <scope>NUCLEOTIDE SEQUENCE [LARGE SCALE GENOMIC DNA]</scope>
    <source>
        <strain evidence="2">96224</strain>
    </source>
</reference>
<protein>
    <submittedName>
        <fullName evidence="1">Uncharacterized protein</fullName>
    </submittedName>
</protein>
<accession>A0A656KPV2</accession>
<name>A0A656KPV2_BLUGR</name>
<gene>
    <name evidence="1" type="ORF">BGT96224_Ac31478</name>
</gene>
<evidence type="ECO:0000313" key="1">
    <source>
        <dbReference type="EMBL" id="EPQ65217.1"/>
    </source>
</evidence>
<evidence type="ECO:0000313" key="2">
    <source>
        <dbReference type="Proteomes" id="UP000053110"/>
    </source>
</evidence>
<organism evidence="1 2">
    <name type="scientific">Blumeria graminis f. sp. tritici 96224</name>
    <dbReference type="NCBI Taxonomy" id="1268274"/>
    <lineage>
        <taxon>Eukaryota</taxon>
        <taxon>Fungi</taxon>
        <taxon>Dikarya</taxon>
        <taxon>Ascomycota</taxon>
        <taxon>Pezizomycotina</taxon>
        <taxon>Leotiomycetes</taxon>
        <taxon>Erysiphales</taxon>
        <taxon>Erysiphaceae</taxon>
        <taxon>Blumeria</taxon>
    </lineage>
</organism>
<dbReference type="Proteomes" id="UP000053110">
    <property type="component" value="Unassembled WGS sequence"/>
</dbReference>
<proteinExistence type="predicted"/>